<sequence>MPVFPLRRLTSTATRFRSLPSVGDSLHGYTVARTKHIPELQLDAIHLRHDQTGLEHLHIARDDPNNVFAIGFETPPYDHTGLPHILEHTTLCGSTKYPVRDPFFKMLNRSLANFMNAMTASDHTFYPFATTNAVDYANLQDVYLDSVFFPNLKQLDFRQEGWRLEHENPRDTSTPLVFKGVVYNEMKGQQSDSSYLFYVDFQKNMYRNTIYENDSGGDPKYITTLTWKNLVDFHKRYYHPSNSKVLTYGNFEIEDHLQAANLKIKNFSQIDPIPAQKEVKRFDGPRAVESIFPVDPMSDPKKQLKISLSFLANDTTDTFKTFSLKILSHLLTDGHSSPMYQALIDTGLGSDWSPNTGYDSSTKTAVFSIGLQGVQEGNETAVHEKIFEVLREVREKGFEVKKIEGVLHQLELGLKHKTAHFGMGIMYSILPGWFNQVDPFSILSWNETLDSFKREVAKGGYFEGLIEEYFLQNQSQLIFTMRPSSSLTDAIVQEEKERLSKQIGSLNSEDLTAIGKQGVELLEQQEAQEIVDCLPTLNVTDIQKFKEKTKLEFGKIEDIDVQWRVTGTNGLTYFRAVNTLKNIPDDLKIYLPLFAECITNLGTKERSMGELEGEIRLKTGGLRVGTLVATNHSNLDQIEEGLTISGHCLDHNVHHMFNLLQILLFQTNFDNVEKLQSLIRGNASDAVNNIAASGHKFARAFASSCLTPGARATEVQGGMTQMKFMTQLAGMHDLSETIAKLKEISRIVFQKSSVRTAITCADESIKSNSAELSKFLKSFPNQIASLSTTLSSAPLAVPSQNAFFPFPFSVNYTALCLRGVPYTHHLGPSLQILSNLLTHRHLHREIREKGGAYGGGASYSGQGGILGFYSYRDPDARNSLTIMKESGKWAIHKDWTKRELEESKLSVFQKIDAPISVNQEGMIQFVDGITYDMRQRHDS</sequence>
<dbReference type="InterPro" id="IPR055130">
    <property type="entry name" value="PreP_C"/>
</dbReference>
<dbReference type="FunFam" id="3.30.830.10:FF:000009">
    <property type="entry name" value="Presequence protease, mitochondrial"/>
    <property type="match status" value="1"/>
</dbReference>
<evidence type="ECO:0000313" key="18">
    <source>
        <dbReference type="Proteomes" id="UP000186594"/>
    </source>
</evidence>
<dbReference type="GO" id="GO:0008270">
    <property type="term" value="F:zinc ion binding"/>
    <property type="evidence" value="ECO:0007669"/>
    <property type="project" value="EnsemblFungi"/>
</dbReference>
<keyword evidence="9" id="KW-0378">Hydrolase</keyword>
<organism evidence="17 18">
    <name type="scientific">Neolecta irregularis (strain DAH-3)</name>
    <dbReference type="NCBI Taxonomy" id="1198029"/>
    <lineage>
        <taxon>Eukaryota</taxon>
        <taxon>Fungi</taxon>
        <taxon>Dikarya</taxon>
        <taxon>Ascomycota</taxon>
        <taxon>Taphrinomycotina</taxon>
        <taxon>Neolectales</taxon>
        <taxon>Neolectaceae</taxon>
        <taxon>Neolecta</taxon>
    </lineage>
</organism>
<comment type="function">
    <text evidence="15">Degrades mitochondrial transit peptides after their cleavage in the intermembrane space or in the matrix, and presequence peptides; clearance of these peptides is required to keep the presequence processing machinery running. Preferentially cleaves the N-terminal side of paired basic amino acid residues. Also degrades other unstructured peptides. May function as an ATP-dependent peptidase as opposed to a metalloendopeptidase.</text>
</comment>
<proteinExistence type="inferred from homology"/>
<dbReference type="InterPro" id="IPR013578">
    <property type="entry name" value="Peptidase_M16C_assoc"/>
</dbReference>
<evidence type="ECO:0000256" key="8">
    <source>
        <dbReference type="ARBA" id="ARBA00022723"/>
    </source>
</evidence>
<evidence type="ECO:0000256" key="5">
    <source>
        <dbReference type="ARBA" id="ARBA00011853"/>
    </source>
</evidence>
<dbReference type="Pfam" id="PF08367">
    <property type="entry name" value="M16C_assoc"/>
    <property type="match status" value="1"/>
</dbReference>
<evidence type="ECO:0000259" key="16">
    <source>
        <dbReference type="SMART" id="SM01264"/>
    </source>
</evidence>
<dbReference type="FunFam" id="3.30.830.10:FF:000011">
    <property type="entry name" value="Presequence protease, mitochondrial"/>
    <property type="match status" value="1"/>
</dbReference>
<dbReference type="OrthoDB" id="10250783at2759"/>
<protein>
    <recommendedName>
        <fullName evidence="6">Presequence protease, mitochondrial</fullName>
    </recommendedName>
    <alternativeName>
        <fullName evidence="14">Pitrilysin metalloproteinase</fullName>
    </alternativeName>
</protein>
<dbReference type="SUPFAM" id="SSF63411">
    <property type="entry name" value="LuxS/MPP-like metallohydrolase"/>
    <property type="match status" value="4"/>
</dbReference>
<evidence type="ECO:0000313" key="17">
    <source>
        <dbReference type="EMBL" id="OLL24897.1"/>
    </source>
</evidence>
<dbReference type="Pfam" id="PF22516">
    <property type="entry name" value="PreP_C"/>
    <property type="match status" value="1"/>
</dbReference>
<keyword evidence="12" id="KW-0482">Metalloprotease</keyword>
<evidence type="ECO:0000256" key="14">
    <source>
        <dbReference type="ARBA" id="ARBA00034552"/>
    </source>
</evidence>
<dbReference type="GO" id="GO:0004176">
    <property type="term" value="F:ATP-dependent peptidase activity"/>
    <property type="evidence" value="ECO:0007669"/>
    <property type="project" value="EnsemblFungi"/>
</dbReference>
<comment type="subunit">
    <text evidence="5">Monomer and homodimer; homodimerization is induced by binding of the substrate.</text>
</comment>
<evidence type="ECO:0000256" key="4">
    <source>
        <dbReference type="ARBA" id="ARBA00007575"/>
    </source>
</evidence>
<reference evidence="17 18" key="1">
    <citation type="submission" date="2016-04" db="EMBL/GenBank/DDBJ databases">
        <title>Evolutionary innovation and constraint leading to complex multicellularity in the Ascomycota.</title>
        <authorList>
            <person name="Cisse O."/>
            <person name="Nguyen A."/>
            <person name="Hewitt D.A."/>
            <person name="Jedd G."/>
            <person name="Stajich J.E."/>
        </authorList>
    </citation>
    <scope>NUCLEOTIDE SEQUENCE [LARGE SCALE GENOMIC DNA]</scope>
    <source>
        <strain evidence="17 18">DAH-3</strain>
    </source>
</reference>
<dbReference type="GO" id="GO:0005759">
    <property type="term" value="C:mitochondrial matrix"/>
    <property type="evidence" value="ECO:0007669"/>
    <property type="project" value="UniProtKB-SubCell"/>
</dbReference>
<dbReference type="Pfam" id="PF05193">
    <property type="entry name" value="Peptidase_M16_C"/>
    <property type="match status" value="1"/>
</dbReference>
<accession>A0A1U7LQG6</accession>
<keyword evidence="8" id="KW-0479">Metal-binding</keyword>
<dbReference type="PANTHER" id="PTHR43016:SF13">
    <property type="entry name" value="PRESEQUENCE PROTEASE, MITOCHONDRIAL"/>
    <property type="match status" value="1"/>
</dbReference>
<evidence type="ECO:0000256" key="6">
    <source>
        <dbReference type="ARBA" id="ARBA00020167"/>
    </source>
</evidence>
<dbReference type="OMA" id="FPFQVHY"/>
<feature type="domain" description="Peptidase M16C associated" evidence="16">
    <location>
        <begin position="481"/>
        <end position="728"/>
    </location>
</feature>
<evidence type="ECO:0000256" key="12">
    <source>
        <dbReference type="ARBA" id="ARBA00023049"/>
    </source>
</evidence>
<dbReference type="STRING" id="1198029.A0A1U7LQG6"/>
<keyword evidence="11" id="KW-0809">Transit peptide</keyword>
<dbReference type="SMART" id="SM01264">
    <property type="entry name" value="M16C_associated"/>
    <property type="match status" value="1"/>
</dbReference>
<dbReference type="Proteomes" id="UP000186594">
    <property type="component" value="Unassembled WGS sequence"/>
</dbReference>
<comment type="caution">
    <text evidence="17">The sequence shown here is derived from an EMBL/GenBank/DDBJ whole genome shotgun (WGS) entry which is preliminary data.</text>
</comment>
<evidence type="ECO:0000256" key="3">
    <source>
        <dbReference type="ARBA" id="ARBA00004569"/>
    </source>
</evidence>
<dbReference type="EMBL" id="LXFE01000586">
    <property type="protein sequence ID" value="OLL24897.1"/>
    <property type="molecule type" value="Genomic_DNA"/>
</dbReference>
<evidence type="ECO:0000256" key="2">
    <source>
        <dbReference type="ARBA" id="ARBA00004305"/>
    </source>
</evidence>
<keyword evidence="18" id="KW-1185">Reference proteome</keyword>
<keyword evidence="7 17" id="KW-0645">Protease</keyword>
<evidence type="ECO:0000256" key="7">
    <source>
        <dbReference type="ARBA" id="ARBA00022670"/>
    </source>
</evidence>
<evidence type="ECO:0000256" key="10">
    <source>
        <dbReference type="ARBA" id="ARBA00022833"/>
    </source>
</evidence>
<comment type="cofactor">
    <cofactor evidence="1">
        <name>Zn(2+)</name>
        <dbReference type="ChEBI" id="CHEBI:29105"/>
    </cofactor>
</comment>
<dbReference type="PANTHER" id="PTHR43016">
    <property type="entry name" value="PRESEQUENCE PROTEASE"/>
    <property type="match status" value="1"/>
</dbReference>
<dbReference type="InterPro" id="IPR011249">
    <property type="entry name" value="Metalloenz_LuxS/M16"/>
</dbReference>
<comment type="subcellular location">
    <subcellularLocation>
        <location evidence="3">Mitochondrion intermembrane space</location>
    </subcellularLocation>
    <subcellularLocation>
        <location evidence="2">Mitochondrion matrix</location>
    </subcellularLocation>
</comment>
<dbReference type="GO" id="GO:0051603">
    <property type="term" value="P:proteolysis involved in protein catabolic process"/>
    <property type="evidence" value="ECO:0007669"/>
    <property type="project" value="EnsemblFungi"/>
</dbReference>
<dbReference type="Gene3D" id="3.30.830.10">
    <property type="entry name" value="Metalloenzyme, LuxS/M16 peptidase-like"/>
    <property type="match status" value="4"/>
</dbReference>
<evidence type="ECO:0000256" key="1">
    <source>
        <dbReference type="ARBA" id="ARBA00001947"/>
    </source>
</evidence>
<comment type="similarity">
    <text evidence="4">Belongs to the peptidase M16 family. PreP subfamily.</text>
</comment>
<dbReference type="AlphaFoldDB" id="A0A1U7LQG6"/>
<evidence type="ECO:0000256" key="9">
    <source>
        <dbReference type="ARBA" id="ARBA00022801"/>
    </source>
</evidence>
<keyword evidence="10" id="KW-0862">Zinc</keyword>
<gene>
    <name evidence="17" type="ORF">NEOLI_001491</name>
</gene>
<evidence type="ECO:0000256" key="15">
    <source>
        <dbReference type="ARBA" id="ARBA00045897"/>
    </source>
</evidence>
<dbReference type="GO" id="GO:0034982">
    <property type="term" value="P:mitochondrial protein processing"/>
    <property type="evidence" value="ECO:0007669"/>
    <property type="project" value="EnsemblFungi"/>
</dbReference>
<keyword evidence="13" id="KW-0496">Mitochondrion</keyword>
<dbReference type="GO" id="GO:0005758">
    <property type="term" value="C:mitochondrial intermembrane space"/>
    <property type="evidence" value="ECO:0007669"/>
    <property type="project" value="UniProtKB-SubCell"/>
</dbReference>
<dbReference type="FunFam" id="3.30.830.10:FF:000013">
    <property type="entry name" value="Mitochondrial presequence protease"/>
    <property type="match status" value="1"/>
</dbReference>
<name>A0A1U7LQG6_NEOID</name>
<evidence type="ECO:0000256" key="13">
    <source>
        <dbReference type="ARBA" id="ARBA00023128"/>
    </source>
</evidence>
<dbReference type="GO" id="GO:0004222">
    <property type="term" value="F:metalloendopeptidase activity"/>
    <property type="evidence" value="ECO:0007669"/>
    <property type="project" value="EnsemblFungi"/>
</dbReference>
<evidence type="ECO:0000256" key="11">
    <source>
        <dbReference type="ARBA" id="ARBA00022946"/>
    </source>
</evidence>
<dbReference type="InterPro" id="IPR007863">
    <property type="entry name" value="Peptidase_M16_C"/>
</dbReference>